<dbReference type="AlphaFoldDB" id="A0A1G7VK57"/>
<dbReference type="Proteomes" id="UP000199623">
    <property type="component" value="Unassembled WGS sequence"/>
</dbReference>
<dbReference type="RefSeq" id="WP_176946881.1">
    <property type="nucleotide sequence ID" value="NZ_FNCC01000009.1"/>
</dbReference>
<feature type="region of interest" description="Disordered" evidence="1">
    <location>
        <begin position="22"/>
        <end position="48"/>
    </location>
</feature>
<gene>
    <name evidence="3" type="ORF">SAMN05216553_109273</name>
</gene>
<name>A0A1G7VK57_9PSEU</name>
<evidence type="ECO:0000313" key="3">
    <source>
        <dbReference type="EMBL" id="SDG59941.1"/>
    </source>
</evidence>
<reference evidence="4" key="1">
    <citation type="submission" date="2016-10" db="EMBL/GenBank/DDBJ databases">
        <authorList>
            <person name="Varghese N."/>
            <person name="Submissions S."/>
        </authorList>
    </citation>
    <scope>NUCLEOTIDE SEQUENCE [LARGE SCALE GENOMIC DNA]</scope>
    <source>
        <strain evidence="4">CGMCC 4.3506</strain>
    </source>
</reference>
<feature type="signal peptide" evidence="2">
    <location>
        <begin position="1"/>
        <end position="25"/>
    </location>
</feature>
<evidence type="ECO:0000313" key="4">
    <source>
        <dbReference type="Proteomes" id="UP000199623"/>
    </source>
</evidence>
<evidence type="ECO:0000256" key="1">
    <source>
        <dbReference type="SAM" id="MobiDB-lite"/>
    </source>
</evidence>
<protein>
    <submittedName>
        <fullName evidence="3">Uncharacterized protein</fullName>
    </submittedName>
</protein>
<proteinExistence type="predicted"/>
<feature type="chain" id="PRO_5011609072" evidence="2">
    <location>
        <begin position="26"/>
        <end position="48"/>
    </location>
</feature>
<sequence length="48" mass="4752">MRCKLVGFVLLLIAAAGVPATSASAAPSDHSRPVFTTQDPGGGEGPNS</sequence>
<dbReference type="EMBL" id="FNCC01000009">
    <property type="protein sequence ID" value="SDG59941.1"/>
    <property type="molecule type" value="Genomic_DNA"/>
</dbReference>
<keyword evidence="2" id="KW-0732">Signal</keyword>
<evidence type="ECO:0000256" key="2">
    <source>
        <dbReference type="SAM" id="SignalP"/>
    </source>
</evidence>
<organism evidence="3 4">
    <name type="scientific">Lentzea fradiae</name>
    <dbReference type="NCBI Taxonomy" id="200378"/>
    <lineage>
        <taxon>Bacteria</taxon>
        <taxon>Bacillati</taxon>
        <taxon>Actinomycetota</taxon>
        <taxon>Actinomycetes</taxon>
        <taxon>Pseudonocardiales</taxon>
        <taxon>Pseudonocardiaceae</taxon>
        <taxon>Lentzea</taxon>
    </lineage>
</organism>
<accession>A0A1G7VK57</accession>
<keyword evidence="4" id="KW-1185">Reference proteome</keyword>